<protein>
    <submittedName>
        <fullName evidence="1">Uncharacterized protein</fullName>
    </submittedName>
</protein>
<comment type="caution">
    <text evidence="1">The sequence shown here is derived from an EMBL/GenBank/DDBJ whole genome shotgun (WGS) entry which is preliminary data.</text>
</comment>
<proteinExistence type="predicted"/>
<organism evidence="1">
    <name type="scientific">Tanacetum cinerariifolium</name>
    <name type="common">Dalmatian daisy</name>
    <name type="synonym">Chrysanthemum cinerariifolium</name>
    <dbReference type="NCBI Taxonomy" id="118510"/>
    <lineage>
        <taxon>Eukaryota</taxon>
        <taxon>Viridiplantae</taxon>
        <taxon>Streptophyta</taxon>
        <taxon>Embryophyta</taxon>
        <taxon>Tracheophyta</taxon>
        <taxon>Spermatophyta</taxon>
        <taxon>Magnoliopsida</taxon>
        <taxon>eudicotyledons</taxon>
        <taxon>Gunneridae</taxon>
        <taxon>Pentapetalae</taxon>
        <taxon>asterids</taxon>
        <taxon>campanulids</taxon>
        <taxon>Asterales</taxon>
        <taxon>Asteraceae</taxon>
        <taxon>Asteroideae</taxon>
        <taxon>Anthemideae</taxon>
        <taxon>Anthemidinae</taxon>
        <taxon>Tanacetum</taxon>
    </lineage>
</organism>
<dbReference type="EMBL" id="BKCJ010002704">
    <property type="protein sequence ID" value="GEU50367.1"/>
    <property type="molecule type" value="Genomic_DNA"/>
</dbReference>
<gene>
    <name evidence="1" type="ORF">Tci_022345</name>
</gene>
<sequence>MEAFDDPGEVFDTLMGLRDDVRVEQAKLIGLNELVTQVEEDIEIKEVDYCIWCVCFEELDAYLTVRILAKLSEVVESPRLVDKMKYVFSHSHGEDESFVGLICDLSLSLRVSLSKKRRLVAELEAVREVEGVVKCLEHIRVIIARDAVTLGELETLLGRA</sequence>
<name>A0A6L2KNR0_TANCI</name>
<dbReference type="AlphaFoldDB" id="A0A6L2KNR0"/>
<accession>A0A6L2KNR0</accession>
<reference evidence="1" key="1">
    <citation type="journal article" date="2019" name="Sci. Rep.">
        <title>Draft genome of Tanacetum cinerariifolium, the natural source of mosquito coil.</title>
        <authorList>
            <person name="Yamashiro T."/>
            <person name="Shiraishi A."/>
            <person name="Satake H."/>
            <person name="Nakayama K."/>
        </authorList>
    </citation>
    <scope>NUCLEOTIDE SEQUENCE</scope>
</reference>
<evidence type="ECO:0000313" key="1">
    <source>
        <dbReference type="EMBL" id="GEU50367.1"/>
    </source>
</evidence>